<dbReference type="EMBL" id="QXGB01000093">
    <property type="protein sequence ID" value="KAE9231136.1"/>
    <property type="molecule type" value="Genomic_DNA"/>
</dbReference>
<evidence type="ECO:0000313" key="12">
    <source>
        <dbReference type="Proteomes" id="UP000437068"/>
    </source>
</evidence>
<dbReference type="Proteomes" id="UP000433483">
    <property type="component" value="Unassembled WGS sequence"/>
</dbReference>
<dbReference type="Proteomes" id="UP000441208">
    <property type="component" value="Unassembled WGS sequence"/>
</dbReference>
<evidence type="ECO:0000313" key="9">
    <source>
        <dbReference type="EMBL" id="KAE9325784.1"/>
    </source>
</evidence>
<reference evidence="10 11" key="1">
    <citation type="submission" date="2018-08" db="EMBL/GenBank/DDBJ databases">
        <title>Genomic investigation of the strawberry pathogen Phytophthora fragariae indicates pathogenicity is determined by transcriptional variation in three key races.</title>
        <authorList>
            <person name="Adams T.M."/>
            <person name="Armitage A.D."/>
            <person name="Sobczyk M.K."/>
            <person name="Bates H.J."/>
            <person name="Dunwell J.M."/>
            <person name="Nellist C.F."/>
            <person name="Harrison R.J."/>
        </authorList>
    </citation>
    <scope>NUCLEOTIDE SEQUENCE [LARGE SCALE GENOMIC DNA]</scope>
    <source>
        <strain evidence="9 12">A4</strain>
        <strain evidence="8 13">BC-1</strain>
        <strain evidence="7 11">NOV-27</strain>
        <strain evidence="6 14">NOV-5</strain>
        <strain evidence="5 15">NOV-71</strain>
        <strain evidence="2 10">NOV-9</strain>
        <strain evidence="4 17">ONT-3</strain>
        <strain evidence="3 16">SCRP245</strain>
    </source>
</reference>
<dbReference type="Proteomes" id="UP000437068">
    <property type="component" value="Unassembled WGS sequence"/>
</dbReference>
<feature type="chain" id="PRO_5036166107" evidence="1">
    <location>
        <begin position="35"/>
        <end position="71"/>
    </location>
</feature>
<evidence type="ECO:0000313" key="4">
    <source>
        <dbReference type="EMBL" id="KAE9133579.1"/>
    </source>
</evidence>
<dbReference type="AlphaFoldDB" id="A0A6A3TDL6"/>
<dbReference type="EMBL" id="QXFX01000079">
    <property type="protein sequence ID" value="KAE9133579.1"/>
    <property type="molecule type" value="Genomic_DNA"/>
</dbReference>
<dbReference type="EMBL" id="QXGA01000075">
    <property type="protein sequence ID" value="KAE9153252.1"/>
    <property type="molecule type" value="Genomic_DNA"/>
</dbReference>
<sequence>MLRDESWVKQNAAGRIKKTLGFMLLVWVIEVGSADAAAAKQAEQMWRKLTSNCSCNSYNVCSNFMSFLVRQ</sequence>
<dbReference type="EMBL" id="QXFW01000038">
    <property type="protein sequence ID" value="KAE9028772.1"/>
    <property type="molecule type" value="Genomic_DNA"/>
</dbReference>
<evidence type="ECO:0000313" key="2">
    <source>
        <dbReference type="EMBL" id="KAE8947797.1"/>
    </source>
</evidence>
<evidence type="ECO:0000313" key="5">
    <source>
        <dbReference type="EMBL" id="KAE9133956.1"/>
    </source>
</evidence>
<dbReference type="Proteomes" id="UP000440732">
    <property type="component" value="Unassembled WGS sequence"/>
</dbReference>
<dbReference type="Proteomes" id="UP000460718">
    <property type="component" value="Unassembled WGS sequence"/>
</dbReference>
<dbReference type="EMBL" id="QXGE01000081">
    <property type="protein sequence ID" value="KAE9325784.1"/>
    <property type="molecule type" value="Genomic_DNA"/>
</dbReference>
<dbReference type="Proteomes" id="UP000440367">
    <property type="component" value="Unassembled WGS sequence"/>
</dbReference>
<dbReference type="EMBL" id="QXGD01000104">
    <property type="protein sequence ID" value="KAE9252852.1"/>
    <property type="molecule type" value="Genomic_DNA"/>
</dbReference>
<evidence type="ECO:0000313" key="7">
    <source>
        <dbReference type="EMBL" id="KAE9231136.1"/>
    </source>
</evidence>
<evidence type="ECO:0000313" key="10">
    <source>
        <dbReference type="Proteomes" id="UP000429523"/>
    </source>
</evidence>
<accession>A0A6A3TDL6</accession>
<feature type="signal peptide" evidence="1">
    <location>
        <begin position="1"/>
        <end position="34"/>
    </location>
</feature>
<evidence type="ECO:0000313" key="17">
    <source>
        <dbReference type="Proteomes" id="UP000488956"/>
    </source>
</evidence>
<dbReference type="Proteomes" id="UP000429523">
    <property type="component" value="Unassembled WGS sequence"/>
</dbReference>
<evidence type="ECO:0000313" key="3">
    <source>
        <dbReference type="EMBL" id="KAE9028772.1"/>
    </source>
</evidence>
<organism evidence="5 15">
    <name type="scientific">Phytophthora fragariae</name>
    <dbReference type="NCBI Taxonomy" id="53985"/>
    <lineage>
        <taxon>Eukaryota</taxon>
        <taxon>Sar</taxon>
        <taxon>Stramenopiles</taxon>
        <taxon>Oomycota</taxon>
        <taxon>Peronosporomycetes</taxon>
        <taxon>Peronosporales</taxon>
        <taxon>Peronosporaceae</taxon>
        <taxon>Phytophthora</taxon>
    </lineage>
</organism>
<evidence type="ECO:0000313" key="11">
    <source>
        <dbReference type="Proteomes" id="UP000433483"/>
    </source>
</evidence>
<evidence type="ECO:0000313" key="16">
    <source>
        <dbReference type="Proteomes" id="UP000460718"/>
    </source>
</evidence>
<dbReference type="EMBL" id="QXFZ01000090">
    <property type="protein sequence ID" value="KAE9133956.1"/>
    <property type="molecule type" value="Genomic_DNA"/>
</dbReference>
<proteinExistence type="predicted"/>
<evidence type="ECO:0000313" key="14">
    <source>
        <dbReference type="Proteomes" id="UP000440732"/>
    </source>
</evidence>
<dbReference type="Proteomes" id="UP000488956">
    <property type="component" value="Unassembled WGS sequence"/>
</dbReference>
<comment type="caution">
    <text evidence="5">The sequence shown here is derived from an EMBL/GenBank/DDBJ whole genome shotgun (WGS) entry which is preliminary data.</text>
</comment>
<evidence type="ECO:0000313" key="6">
    <source>
        <dbReference type="EMBL" id="KAE9153252.1"/>
    </source>
</evidence>
<keyword evidence="1" id="KW-0732">Signal</keyword>
<keyword evidence="11" id="KW-1185">Reference proteome</keyword>
<name>A0A6A3TDL6_9STRA</name>
<protein>
    <submittedName>
        <fullName evidence="5">Uncharacterized protein</fullName>
    </submittedName>
</protein>
<evidence type="ECO:0000313" key="8">
    <source>
        <dbReference type="EMBL" id="KAE9252852.1"/>
    </source>
</evidence>
<gene>
    <name evidence="9" type="ORF">PF001_g2752</name>
    <name evidence="8" type="ORF">PF002_g3643</name>
    <name evidence="7" type="ORF">PF005_g3224</name>
    <name evidence="6" type="ORF">PF006_g2610</name>
    <name evidence="5" type="ORF">PF007_g3120</name>
    <name evidence="2" type="ORF">PF009_g2632</name>
    <name evidence="4" type="ORF">PF010_g2771</name>
    <name evidence="3" type="ORF">PF011_g1419</name>
</gene>
<evidence type="ECO:0000313" key="15">
    <source>
        <dbReference type="Proteomes" id="UP000441208"/>
    </source>
</evidence>
<evidence type="ECO:0000256" key="1">
    <source>
        <dbReference type="SAM" id="SignalP"/>
    </source>
</evidence>
<evidence type="ECO:0000313" key="13">
    <source>
        <dbReference type="Proteomes" id="UP000440367"/>
    </source>
</evidence>
<dbReference type="EMBL" id="QXGF01000070">
    <property type="protein sequence ID" value="KAE8947797.1"/>
    <property type="molecule type" value="Genomic_DNA"/>
</dbReference>